<feature type="domain" description="SH3" evidence="5">
    <location>
        <begin position="2423"/>
        <end position="2482"/>
    </location>
</feature>
<dbReference type="Pfam" id="PF02759">
    <property type="entry name" value="RUN"/>
    <property type="match status" value="1"/>
</dbReference>
<dbReference type="InterPro" id="IPR036028">
    <property type="entry name" value="SH3-like_dom_sf"/>
</dbReference>
<dbReference type="PROSITE" id="PS50002">
    <property type="entry name" value="SH3"/>
    <property type="match status" value="1"/>
</dbReference>
<dbReference type="SUPFAM" id="SSF140741">
    <property type="entry name" value="RUN domain-like"/>
    <property type="match status" value="1"/>
</dbReference>
<dbReference type="SMART" id="SM00593">
    <property type="entry name" value="RUN"/>
    <property type="match status" value="1"/>
</dbReference>
<dbReference type="OrthoDB" id="9884296at2759"/>
<evidence type="ECO:0000256" key="2">
    <source>
        <dbReference type="PROSITE-ProRule" id="PRU00023"/>
    </source>
</evidence>
<organism evidence="7 8">
    <name type="scientific">Trichogramma brassicae</name>
    <dbReference type="NCBI Taxonomy" id="86971"/>
    <lineage>
        <taxon>Eukaryota</taxon>
        <taxon>Metazoa</taxon>
        <taxon>Ecdysozoa</taxon>
        <taxon>Arthropoda</taxon>
        <taxon>Hexapoda</taxon>
        <taxon>Insecta</taxon>
        <taxon>Pterygota</taxon>
        <taxon>Neoptera</taxon>
        <taxon>Endopterygota</taxon>
        <taxon>Hymenoptera</taxon>
        <taxon>Apocrita</taxon>
        <taxon>Proctotrupomorpha</taxon>
        <taxon>Chalcidoidea</taxon>
        <taxon>Trichogrammatidae</taxon>
        <taxon>Trichogramma</taxon>
    </lineage>
</organism>
<dbReference type="Pfam" id="PF12796">
    <property type="entry name" value="Ank_2"/>
    <property type="match status" value="1"/>
</dbReference>
<evidence type="ECO:0000313" key="7">
    <source>
        <dbReference type="EMBL" id="CAB0037169.1"/>
    </source>
</evidence>
<feature type="compositionally biased region" description="Low complexity" evidence="4">
    <location>
        <begin position="1507"/>
        <end position="1519"/>
    </location>
</feature>
<dbReference type="Gene3D" id="1.20.58.900">
    <property type="match status" value="1"/>
</dbReference>
<dbReference type="CDD" id="cd17685">
    <property type="entry name" value="RUN_RUSC"/>
    <property type="match status" value="1"/>
</dbReference>
<dbReference type="SUPFAM" id="SSF48403">
    <property type="entry name" value="Ankyrin repeat"/>
    <property type="match status" value="1"/>
</dbReference>
<feature type="region of interest" description="Disordered" evidence="4">
    <location>
        <begin position="1253"/>
        <end position="1321"/>
    </location>
</feature>
<feature type="region of interest" description="Disordered" evidence="4">
    <location>
        <begin position="1653"/>
        <end position="1706"/>
    </location>
</feature>
<feature type="compositionally biased region" description="Low complexity" evidence="4">
    <location>
        <begin position="1689"/>
        <end position="1701"/>
    </location>
</feature>
<feature type="region of interest" description="Disordered" evidence="4">
    <location>
        <begin position="1341"/>
        <end position="1388"/>
    </location>
</feature>
<evidence type="ECO:0000313" key="8">
    <source>
        <dbReference type="Proteomes" id="UP000479190"/>
    </source>
</evidence>
<feature type="compositionally biased region" description="Polar residues" evidence="4">
    <location>
        <begin position="1355"/>
        <end position="1366"/>
    </location>
</feature>
<dbReference type="InterPro" id="IPR037213">
    <property type="entry name" value="Run_dom_sf"/>
</dbReference>
<feature type="compositionally biased region" description="Polar residues" evidence="4">
    <location>
        <begin position="1679"/>
        <end position="1688"/>
    </location>
</feature>
<feature type="repeat" description="ANK" evidence="2">
    <location>
        <begin position="473"/>
        <end position="505"/>
    </location>
</feature>
<dbReference type="SUPFAM" id="SSF50044">
    <property type="entry name" value="SH3-domain"/>
    <property type="match status" value="1"/>
</dbReference>
<proteinExistence type="predicted"/>
<feature type="domain" description="RUN" evidence="6">
    <location>
        <begin position="2004"/>
        <end position="2149"/>
    </location>
</feature>
<dbReference type="PROSITE" id="PS50826">
    <property type="entry name" value="RUN"/>
    <property type="match status" value="1"/>
</dbReference>
<sequence length="2500" mass="279296">MEKEYIRSEEIHYKQDRTRSVINVRTNRCSCTSRKNLSHEIFKKLRAASLDATKACKSSAGPSRELTRAARSNIARVAPVAAAARKFQVPRPPPRYITTKLTITSRCCCCCCCTVSYIKSFRTLKSVSRGSSHARSSSMYCAHLCTRSEYFDIIRGTLDASRASGLDPENQYYHNIYARDKGRNHNRNIDWCRTSIMMLMLMLCVIMKIAEELTPRIERCGLYYQHVEQPSAIPMPCGGGGGGEALARHHHVRPRRRRRYHRKHTADDDPNFQHVNRLRNLRETIDWDIEADRRQFLGHLYDLIPIWRGHLPDLRQTFRQEEIDWLLAESIKSPKTELQPRILVDFVIRTGYKDEPKIDRYGKPSSRRTTALHHVARHSRDLCRLLFEIYDRFDVNYTDEFGLTHFQVACEQGCEDAVNKFLELGRVDPNCLVPDIGDPPLRSTRNCCYLHRGEIVSSNEQRRRRVAPHESGYRRRPLHVALEYGHRSLAELLLRRGADPNVTDAEGSTALHILCKESHDYNYLTKAIFRLSEKMRQPIQVNVRDKSGNAPLHYATRVRNKNAIELLLRGGADPNLANGEGSTALHIVCQTDYDDGFAEVFFDIIDKVNQRSVLQVDARDKLGRTPLQWAVTSLEPDVVDLLLDRGAEMSSFVFPTCSHFAEGLKLLKKTERSKTADFDKIIMATGILAMVEHLEKRGYELNRSDAPTVMKSFVDYELFVKSAVPVESWLEDENFVSEANELMIIPSMSLYDFMWLSLEKADKRLTCTDYFEFLQKYQRMPPEQLCRPFEISLRLAIIRRFACTDNAFWKDNNNNHDDDDNDGRTADAGLGLQLQSGQRESGSRQFRFHPGQYGLLVHRLQFSHFLFCLSFLPHKIHRTRTPLLFSLSHRFCTNPPACRCSHLQTALDDLRTRTAAVANVSPFMLKQTQKTKNNDDDDDVDDNRDGGLHVHPSVLSSLSASYTKDDLGYYDDLARNLDANLAEVDMENCKTSDLHTLLNALPTMCTDPVQHSEFNYQREEFATLTGSVMEEIGFKLHDANSQGEDSACSTTSICKSSLLFSPVKEIPVLPTGASYSVDSLDCEDMLITCKTNNKDNYTIAFEGSMAMYSDSSDNQDFDNHGDGQKRMIGGPYEAPDSYYGQALNLKNMLDLSMACSDTKIYTTWSNLYKHINAKTMKRHPSGNNNTEPNFLLQQSTGATAGAGGGAGGCDATDAASRAVIAAANDAFNSKSRSRSLPDLKRSAASKNALNFSVDSGETSSRNSSNNRLQSSASMMSRSITANDHEDNDDKSSDNSVCGANTLSSGSNSNSSSSTTGTGSKKLHNMSLVRLYMKQKSTSAEGMSLTLDSESEGCWPTTSNSGESANNGAALVQPKQQQQQQNNNSGSNDLAIKWVKNDSLATTTATTTTTEATSQAYKKMSTIACSTSMDDLTSRSILSLAKDDAGNSCSDKSKLLSDDASNCTTLKISTGTQAKAVETEDNGVQTSLIYPPLGEQQQQTSPDSGKASSSNSNNTISTSSLKQQTTTREHIVNTEKPVYVVYPNYALPDLSFLSAVSADRISLKPQAFRPGNRVGRRPFSCGDFDALKHRNFNHVKDWDSLNFLLPKEYRQALGQCVGPETVVAAASSKQPLYWLQPRSKKRAMFFNDAVAAAAHHHQQQQQNATNLSSSSTGTQPSSGYRGSSTILSDSSANQNQNSANSATGNNPLYLYRYDSVSSEASLLGQDKQQINRQQQMQTRGAPTLPKRSVSLPQNECPPRPPLPRGILRKHHRAAAAAAAAAANNNNAAANVAGKRSSMFEQGGNYAMEPNCESNKRMSLQEPYFMNNDLHFLKNAGVLESEKDIDEAEEKQQFDRLRGFDNEEPLSLDDEFKQLDDFLNRSNYSTCSDDSSCDLDKSMKLRSCVKKFLALKINQDIPKMIDMTDSQKKTVSFAVNRKQGLLMQDMIAKDRLNVSEATDQKMDNRPINLDEKKKLIKSVGKAVDVLLKYWNSEPVRSRQDYNDKNECSQLCLNYLCPAIYAVMSDELKPHLDSTFGPIANSVWQVVEASSQQGPLTKTLNDLVQKINAEDFIPEGMLKFRAFVFGLLNLRSLDAWFAYLCSRESVVRKHYKSSNLFVSALSCPASREVVDSLLNVLQPLIYCPFQLDLLYQYRQLHNSFGVPSSEQVIKRSVRPRSCVMYDEDNKKDEGDAKKRWSHNPMSAMFHVQDRLDDSDDYTDSLEHTPMKKASLNNKMTSKAALRKEEAAAAMKSAEAKGETHFRKLQEKWECLGRDDSSPKEAYPLQSPSSLASPTTPTRTLSFNKSKIPRPLMSPVKSPSGLPVPVKNPRASAIPAPKKSTASSTTVGQKKSPTQPQESPRRTSRVDQTGASSQRSPMTRPSSLPYKTYQGQQDRNGVVHRRAASTSLPRPHSIAAPPSRHISSKQPAPKLVRATSSRPPSQSGHLAFTEGETIKVILEVDAKWLLCERGTRKGLVPRNCSSSSRHSVAAGYCPRNVTAHCVFY</sequence>
<keyword evidence="2" id="KW-0040">ANK repeat</keyword>
<gene>
    <name evidence="7" type="ORF">TBRA_LOCUS9006</name>
</gene>
<dbReference type="GO" id="GO:0031410">
    <property type="term" value="C:cytoplasmic vesicle"/>
    <property type="evidence" value="ECO:0007669"/>
    <property type="project" value="TreeGrafter"/>
</dbReference>
<dbReference type="Pfam" id="PF07653">
    <property type="entry name" value="SH3_2"/>
    <property type="match status" value="1"/>
</dbReference>
<evidence type="ECO:0000256" key="3">
    <source>
        <dbReference type="PROSITE-ProRule" id="PRU00192"/>
    </source>
</evidence>
<dbReference type="Proteomes" id="UP000479190">
    <property type="component" value="Unassembled WGS sequence"/>
</dbReference>
<reference evidence="7 8" key="1">
    <citation type="submission" date="2020-02" db="EMBL/GenBank/DDBJ databases">
        <authorList>
            <person name="Ferguson B K."/>
        </authorList>
    </citation>
    <scope>NUCLEOTIDE SEQUENCE [LARGE SCALE GENOMIC DNA]</scope>
</reference>
<dbReference type="Gene3D" id="1.25.40.20">
    <property type="entry name" value="Ankyrin repeat-containing domain"/>
    <property type="match status" value="2"/>
</dbReference>
<evidence type="ECO:0000259" key="5">
    <source>
        <dbReference type="PROSITE" id="PS50002"/>
    </source>
</evidence>
<dbReference type="InterPro" id="IPR047343">
    <property type="entry name" value="RUSC1_2"/>
</dbReference>
<dbReference type="InterPro" id="IPR001452">
    <property type="entry name" value="SH3_domain"/>
</dbReference>
<feature type="compositionally biased region" description="Low complexity" evidence="4">
    <location>
        <begin position="1303"/>
        <end position="1319"/>
    </location>
</feature>
<keyword evidence="1 3" id="KW-0728">SH3 domain</keyword>
<name>A0A6H5IJ78_9HYME</name>
<dbReference type="PROSITE" id="PS50297">
    <property type="entry name" value="ANK_REP_REGION"/>
    <property type="match status" value="3"/>
</dbReference>
<evidence type="ECO:0000259" key="6">
    <source>
        <dbReference type="PROSITE" id="PS50826"/>
    </source>
</evidence>
<dbReference type="SMART" id="SM00326">
    <property type="entry name" value="SH3"/>
    <property type="match status" value="1"/>
</dbReference>
<feature type="compositionally biased region" description="Polar residues" evidence="4">
    <location>
        <begin position="1494"/>
        <end position="1506"/>
    </location>
</feature>
<dbReference type="EMBL" id="CADCXV010000846">
    <property type="protein sequence ID" value="CAB0037169.1"/>
    <property type="molecule type" value="Genomic_DNA"/>
</dbReference>
<feature type="compositionally biased region" description="Low complexity" evidence="4">
    <location>
        <begin position="1259"/>
        <end position="1273"/>
    </location>
</feature>
<feature type="compositionally biased region" description="Low complexity" evidence="4">
    <location>
        <begin position="2280"/>
        <end position="2298"/>
    </location>
</feature>
<keyword evidence="8" id="KW-1185">Reference proteome</keyword>
<feature type="compositionally biased region" description="Basic and acidic residues" evidence="4">
    <location>
        <begin position="1282"/>
        <end position="1292"/>
    </location>
</feature>
<feature type="region of interest" description="Disordered" evidence="4">
    <location>
        <begin position="1493"/>
        <end position="1528"/>
    </location>
</feature>
<dbReference type="PANTHER" id="PTHR15591">
    <property type="entry name" value="RUN AND SH3 DOMAIN CONTAINING"/>
    <property type="match status" value="1"/>
</dbReference>
<evidence type="ECO:0000256" key="1">
    <source>
        <dbReference type="ARBA" id="ARBA00022443"/>
    </source>
</evidence>
<protein>
    <submittedName>
        <fullName evidence="7">Uncharacterized protein</fullName>
    </submittedName>
</protein>
<dbReference type="InterPro" id="IPR004012">
    <property type="entry name" value="Run_dom"/>
</dbReference>
<feature type="compositionally biased region" description="Polar residues" evidence="4">
    <location>
        <begin position="1293"/>
        <end position="1302"/>
    </location>
</feature>
<dbReference type="PANTHER" id="PTHR15591:SF13">
    <property type="entry name" value="RUN DOMAIN-CONTAINING PROTEIN"/>
    <property type="match status" value="1"/>
</dbReference>
<feature type="region of interest" description="Disordered" evidence="4">
    <location>
        <begin position="2271"/>
        <end position="2441"/>
    </location>
</feature>
<feature type="compositionally biased region" description="Low complexity" evidence="4">
    <location>
        <begin position="1667"/>
        <end position="1678"/>
    </location>
</feature>
<dbReference type="Gene3D" id="2.30.30.40">
    <property type="entry name" value="SH3 Domains"/>
    <property type="match status" value="1"/>
</dbReference>
<accession>A0A6H5IJ78</accession>
<feature type="compositionally biased region" description="Low complexity" evidence="4">
    <location>
        <begin position="1725"/>
        <end position="1736"/>
    </location>
</feature>
<feature type="region of interest" description="Disordered" evidence="4">
    <location>
        <begin position="925"/>
        <end position="946"/>
    </location>
</feature>
<dbReference type="SMART" id="SM00248">
    <property type="entry name" value="ANK"/>
    <property type="match status" value="7"/>
</dbReference>
<feature type="compositionally biased region" description="Polar residues" evidence="4">
    <location>
        <begin position="2430"/>
        <end position="2440"/>
    </location>
</feature>
<dbReference type="PROSITE" id="PS50088">
    <property type="entry name" value="ANK_REPEAT"/>
    <property type="match status" value="3"/>
</dbReference>
<evidence type="ECO:0000256" key="4">
    <source>
        <dbReference type="SAM" id="MobiDB-lite"/>
    </source>
</evidence>
<dbReference type="InterPro" id="IPR036770">
    <property type="entry name" value="Ankyrin_rpt-contain_sf"/>
</dbReference>
<feature type="repeat" description="ANK" evidence="2">
    <location>
        <begin position="622"/>
        <end position="650"/>
    </location>
</feature>
<feature type="repeat" description="ANK" evidence="2">
    <location>
        <begin position="547"/>
        <end position="579"/>
    </location>
</feature>
<feature type="compositionally biased region" description="Polar residues" evidence="4">
    <location>
        <begin position="2362"/>
        <end position="2378"/>
    </location>
</feature>
<feature type="compositionally biased region" description="Polar residues" evidence="4">
    <location>
        <begin position="2336"/>
        <end position="2354"/>
    </location>
</feature>
<feature type="region of interest" description="Disordered" evidence="4">
    <location>
        <begin position="1725"/>
        <end position="1759"/>
    </location>
</feature>
<dbReference type="InterPro" id="IPR002110">
    <property type="entry name" value="Ankyrin_rpt"/>
</dbReference>